<evidence type="ECO:0000313" key="4">
    <source>
        <dbReference type="Proteomes" id="UP000028547"/>
    </source>
</evidence>
<comment type="caution">
    <text evidence="3">The sequence shown here is derived from an EMBL/GenBank/DDBJ whole genome shotgun (WGS) entry which is preliminary data.</text>
</comment>
<gene>
    <name evidence="3" type="ORF">Q664_15905</name>
</gene>
<dbReference type="RefSeq" id="WP_052518163.1">
    <property type="nucleotide sequence ID" value="NZ_JPMI01000097.1"/>
</dbReference>
<reference evidence="3 4" key="1">
    <citation type="submission" date="2014-07" db="EMBL/GenBank/DDBJ databases">
        <title>Draft Genome Sequence of Gephyronic Acid Producer, Cystobacter violaceus Strain Cb vi76.</title>
        <authorList>
            <person name="Stevens D.C."/>
            <person name="Young J."/>
            <person name="Carmichael R."/>
            <person name="Tan J."/>
            <person name="Taylor R.E."/>
        </authorList>
    </citation>
    <scope>NUCLEOTIDE SEQUENCE [LARGE SCALE GENOMIC DNA]</scope>
    <source>
        <strain evidence="3 4">Cb vi76</strain>
    </source>
</reference>
<evidence type="ECO:0000256" key="2">
    <source>
        <dbReference type="SAM" id="Phobius"/>
    </source>
</evidence>
<keyword evidence="2" id="KW-1133">Transmembrane helix</keyword>
<protein>
    <submittedName>
        <fullName evidence="3">Uncharacterized protein</fullName>
    </submittedName>
</protein>
<dbReference type="Proteomes" id="UP000028547">
    <property type="component" value="Unassembled WGS sequence"/>
</dbReference>
<accession>A0A084SV79</accession>
<proteinExistence type="predicted"/>
<keyword evidence="2" id="KW-0812">Transmembrane</keyword>
<name>A0A084SV79_9BACT</name>
<organism evidence="3 4">
    <name type="scientific">Archangium violaceum Cb vi76</name>
    <dbReference type="NCBI Taxonomy" id="1406225"/>
    <lineage>
        <taxon>Bacteria</taxon>
        <taxon>Pseudomonadati</taxon>
        <taxon>Myxococcota</taxon>
        <taxon>Myxococcia</taxon>
        <taxon>Myxococcales</taxon>
        <taxon>Cystobacterineae</taxon>
        <taxon>Archangiaceae</taxon>
        <taxon>Archangium</taxon>
    </lineage>
</organism>
<feature type="compositionally biased region" description="Basic and acidic residues" evidence="1">
    <location>
        <begin position="179"/>
        <end position="192"/>
    </location>
</feature>
<keyword evidence="2" id="KW-0472">Membrane</keyword>
<dbReference type="AlphaFoldDB" id="A0A084SV79"/>
<dbReference type="EMBL" id="JPMI01000097">
    <property type="protein sequence ID" value="KFA92364.1"/>
    <property type="molecule type" value="Genomic_DNA"/>
</dbReference>
<sequence>MSTEAKSTEAKHDGLFCELFWGTTRNEVWSFGPEQTQVLAAQDEKTALPLYGFTLPEEPFLLAERTEKGYRVFVPPSARVERSRRGDAFRPVPEAELQRTGDRISVELVREDLLRLREGELALHITHSVAGKREASVRLRDLGWVAMGAALFLSLPVGFLFAGPSPEKMAESNARALKAAREREEAERKRLGVDQPARPISPDAQKPDAGVKTLPANLGVH</sequence>
<evidence type="ECO:0000313" key="3">
    <source>
        <dbReference type="EMBL" id="KFA92364.1"/>
    </source>
</evidence>
<evidence type="ECO:0000256" key="1">
    <source>
        <dbReference type="SAM" id="MobiDB-lite"/>
    </source>
</evidence>
<feature type="region of interest" description="Disordered" evidence="1">
    <location>
        <begin position="176"/>
        <end position="221"/>
    </location>
</feature>
<feature type="transmembrane region" description="Helical" evidence="2">
    <location>
        <begin position="142"/>
        <end position="162"/>
    </location>
</feature>